<evidence type="ECO:0000313" key="9">
    <source>
        <dbReference type="Proteomes" id="UP000499080"/>
    </source>
</evidence>
<proteinExistence type="inferred from homology"/>
<dbReference type="EMBL" id="BGPR01007936">
    <property type="protein sequence ID" value="GBN30545.1"/>
    <property type="molecule type" value="Genomic_DNA"/>
</dbReference>
<dbReference type="Gene3D" id="2.60.40.2030">
    <property type="match status" value="3"/>
</dbReference>
<dbReference type="SMART" id="SM00237">
    <property type="entry name" value="Calx_beta"/>
    <property type="match status" value="3"/>
</dbReference>
<keyword evidence="4" id="KW-0106">Calcium</keyword>
<keyword evidence="2" id="KW-0732">Signal</keyword>
<evidence type="ECO:0000256" key="1">
    <source>
        <dbReference type="ARBA" id="ARBA00005529"/>
    </source>
</evidence>
<sequence>MCKHFVNTYFSVQVFPIRITQIDDEFPKLTKNEGIKELLLHDDKRLNIITKDTLHVEDLDTDDRNIIYAITLQPRLGFLQLSSKQGERISHFNQMDINEGSVQYVLKDDDFVSTKDQFIFSVEDTKPNKLFNNIFKIVWSRFSFNSSFYNVSEVDGFLEVPVLRTGNQEKDSVVSCKVLELNPSASRESALVPIANEFLIFILLFINAFNYIHTTECSYLTEPVLSFAERIFRVNETGEYFHFPVTRKGDLRHELSVMCTTENLTAQGSSAFGLETGSDFKSRPSDYKSYITFPAGASEIPCSVKIIDDNLYEEEENFQLILSNAHPFGKLQNNSIATVIINGPNDVPRVSLKKELRDIIRGQKNITVTILREGVDVSKECVLFCGARLSTSSEENLLSLQEIKFKPFEKVADCQLPLKFNVDSVSEDEKIIIFLNNPVGCILSEQNILSFPLKKEKLKPLVEFSIDQLTVNEESGSIQIPIKRMQDMSWNSTIYCVTHDGTAQSRKDFEERYRNRKSSVINFSFNQKETVCTVTIYDDDVYEGKESFTVELVSHSSDTETVIGSKKSLVIEIIDPEDATVIQLEKSEFVVPQHIFSNNISTSTTIPVLRYGDASMMSKIRVSTIDGSASSGLDYYAKSKLLTFSPGERRKNLEIEILYNKRRNWAVSFTVILGPDEVINANIGNISRAIVRIASVQSTESLILPSVPLVISLLHFDNVTKGMTENPISGYPLICIT</sequence>
<comment type="similarity">
    <text evidence="1">Belongs to the FRAS1 family.</text>
</comment>
<dbReference type="PROSITE" id="PS51854">
    <property type="entry name" value="CSPG"/>
    <property type="match status" value="1"/>
</dbReference>
<evidence type="ECO:0000256" key="5">
    <source>
        <dbReference type="ARBA" id="ARBA00023180"/>
    </source>
</evidence>
<keyword evidence="3" id="KW-0677">Repeat</keyword>
<evidence type="ECO:0000256" key="6">
    <source>
        <dbReference type="PROSITE-ProRule" id="PRU01201"/>
    </source>
</evidence>
<dbReference type="InterPro" id="IPR051561">
    <property type="entry name" value="FRAS1_ECM"/>
</dbReference>
<keyword evidence="5" id="KW-0325">Glycoprotein</keyword>
<gene>
    <name evidence="8" type="primary">Fras1_2</name>
    <name evidence="8" type="ORF">AVEN_113644_1</name>
</gene>
<dbReference type="OrthoDB" id="430044at2759"/>
<dbReference type="InterPro" id="IPR039005">
    <property type="entry name" value="CSPG_rpt"/>
</dbReference>
<organism evidence="8 9">
    <name type="scientific">Araneus ventricosus</name>
    <name type="common">Orbweaver spider</name>
    <name type="synonym">Epeira ventricosa</name>
    <dbReference type="NCBI Taxonomy" id="182803"/>
    <lineage>
        <taxon>Eukaryota</taxon>
        <taxon>Metazoa</taxon>
        <taxon>Ecdysozoa</taxon>
        <taxon>Arthropoda</taxon>
        <taxon>Chelicerata</taxon>
        <taxon>Arachnida</taxon>
        <taxon>Araneae</taxon>
        <taxon>Araneomorphae</taxon>
        <taxon>Entelegynae</taxon>
        <taxon>Araneoidea</taxon>
        <taxon>Araneidae</taxon>
        <taxon>Araneus</taxon>
    </lineage>
</organism>
<feature type="domain" description="Calx-beta" evidence="7">
    <location>
        <begin position="215"/>
        <end position="323"/>
    </location>
</feature>
<dbReference type="PANTHER" id="PTHR45739:SF1">
    <property type="entry name" value="EXTRACELLULAR MATRIX ORGANIZING PROTEIN FRAS1"/>
    <property type="match status" value="1"/>
</dbReference>
<dbReference type="Proteomes" id="UP000499080">
    <property type="component" value="Unassembled WGS sequence"/>
</dbReference>
<evidence type="ECO:0000256" key="3">
    <source>
        <dbReference type="ARBA" id="ARBA00022737"/>
    </source>
</evidence>
<reference evidence="8 9" key="1">
    <citation type="journal article" date="2019" name="Sci. Rep.">
        <title>Orb-weaving spider Araneus ventricosus genome elucidates the spidroin gene catalogue.</title>
        <authorList>
            <person name="Kono N."/>
            <person name="Nakamura H."/>
            <person name="Ohtoshi R."/>
            <person name="Moran D.A.P."/>
            <person name="Shinohara A."/>
            <person name="Yoshida Y."/>
            <person name="Fujiwara M."/>
            <person name="Mori M."/>
            <person name="Tomita M."/>
            <person name="Arakawa K."/>
        </authorList>
    </citation>
    <scope>NUCLEOTIDE SEQUENCE [LARGE SCALE GENOMIC DNA]</scope>
</reference>
<dbReference type="Pfam" id="PF03160">
    <property type="entry name" value="Calx-beta"/>
    <property type="match status" value="3"/>
</dbReference>
<dbReference type="Pfam" id="PF16184">
    <property type="entry name" value="Cadherin_3"/>
    <property type="match status" value="1"/>
</dbReference>
<comment type="caution">
    <text evidence="8">The sequence shown here is derived from an EMBL/GenBank/DDBJ whole genome shotgun (WGS) entry which is preliminary data.</text>
</comment>
<feature type="domain" description="Calx-beta" evidence="7">
    <location>
        <begin position="569"/>
        <end position="674"/>
    </location>
</feature>
<protein>
    <submittedName>
        <fullName evidence="8">Extracellular matrix protein FRAS1</fullName>
    </submittedName>
</protein>
<evidence type="ECO:0000256" key="4">
    <source>
        <dbReference type="ARBA" id="ARBA00022837"/>
    </source>
</evidence>
<dbReference type="GO" id="GO:0007154">
    <property type="term" value="P:cell communication"/>
    <property type="evidence" value="ECO:0007669"/>
    <property type="project" value="InterPro"/>
</dbReference>
<dbReference type="GO" id="GO:0009653">
    <property type="term" value="P:anatomical structure morphogenesis"/>
    <property type="evidence" value="ECO:0007669"/>
    <property type="project" value="TreeGrafter"/>
</dbReference>
<feature type="domain" description="Calx-beta" evidence="7">
    <location>
        <begin position="453"/>
        <end position="553"/>
    </location>
</feature>
<dbReference type="SUPFAM" id="SSF141072">
    <property type="entry name" value="CalX-like"/>
    <property type="match status" value="3"/>
</dbReference>
<evidence type="ECO:0000256" key="2">
    <source>
        <dbReference type="ARBA" id="ARBA00022729"/>
    </source>
</evidence>
<accession>A0A4Y2MTV9</accession>
<dbReference type="InterPro" id="IPR003644">
    <property type="entry name" value="Calx_beta"/>
</dbReference>
<dbReference type="AlphaFoldDB" id="A0A4Y2MTV9"/>
<dbReference type="InterPro" id="IPR038081">
    <property type="entry name" value="CalX-like_sf"/>
</dbReference>
<dbReference type="PANTHER" id="PTHR45739">
    <property type="entry name" value="MATRIX PROTEIN, PUTATIVE-RELATED"/>
    <property type="match status" value="1"/>
</dbReference>
<evidence type="ECO:0000313" key="8">
    <source>
        <dbReference type="EMBL" id="GBN30545.1"/>
    </source>
</evidence>
<keyword evidence="9" id="KW-1185">Reference proteome</keyword>
<feature type="repeat" description="CSPG" evidence="6">
    <location>
        <begin position="26"/>
        <end position="123"/>
    </location>
</feature>
<feature type="non-terminal residue" evidence="8">
    <location>
        <position position="737"/>
    </location>
</feature>
<evidence type="ECO:0000259" key="7">
    <source>
        <dbReference type="SMART" id="SM00237"/>
    </source>
</evidence>
<dbReference type="GO" id="GO:0016020">
    <property type="term" value="C:membrane"/>
    <property type="evidence" value="ECO:0007669"/>
    <property type="project" value="InterPro"/>
</dbReference>
<name>A0A4Y2MTV9_ARAVE</name>